<organism evidence="1 2">
    <name type="scientific">Ditylenchus dipsaci</name>
    <dbReference type="NCBI Taxonomy" id="166011"/>
    <lineage>
        <taxon>Eukaryota</taxon>
        <taxon>Metazoa</taxon>
        <taxon>Ecdysozoa</taxon>
        <taxon>Nematoda</taxon>
        <taxon>Chromadorea</taxon>
        <taxon>Rhabditida</taxon>
        <taxon>Tylenchina</taxon>
        <taxon>Tylenchomorpha</taxon>
        <taxon>Sphaerularioidea</taxon>
        <taxon>Anguinidae</taxon>
        <taxon>Anguininae</taxon>
        <taxon>Ditylenchus</taxon>
    </lineage>
</organism>
<proteinExistence type="predicted"/>
<name>A0A915CY31_9BILA</name>
<sequence>MAEKANLMEKAALLLEMKEVQKALLEDSLAPSPEVKLGDLTGTLSKCFSENSKVWPLVDASVWLDTIGLLSSVFNMYSTSDIPFSSLIPIWKTCLHLRIENVIEEFKGLIDNYSWPGKDPAKTNFLEVLNNLCGSYGFEQRDLLLTSFFPIAEKLYMHMNIFFVIIRAKPIS</sequence>
<accession>A0A915CY31</accession>
<dbReference type="WBParaSite" id="jg13364">
    <property type="protein sequence ID" value="jg13364"/>
    <property type="gene ID" value="jg13364"/>
</dbReference>
<evidence type="ECO:0000313" key="1">
    <source>
        <dbReference type="Proteomes" id="UP000887574"/>
    </source>
</evidence>
<reference evidence="2" key="1">
    <citation type="submission" date="2022-11" db="UniProtKB">
        <authorList>
            <consortium name="WormBaseParasite"/>
        </authorList>
    </citation>
    <scope>IDENTIFICATION</scope>
</reference>
<evidence type="ECO:0000313" key="2">
    <source>
        <dbReference type="WBParaSite" id="jg13364"/>
    </source>
</evidence>
<keyword evidence="1" id="KW-1185">Reference proteome</keyword>
<dbReference type="Proteomes" id="UP000887574">
    <property type="component" value="Unplaced"/>
</dbReference>
<dbReference type="AlphaFoldDB" id="A0A915CY31"/>
<protein>
    <submittedName>
        <fullName evidence="2">Uncharacterized protein</fullName>
    </submittedName>
</protein>